<gene>
    <name evidence="6" type="ORF">E3N88_40014</name>
</gene>
<keyword evidence="2" id="KW-0812">Transmembrane</keyword>
<dbReference type="Pfam" id="PF05633">
    <property type="entry name" value="ROH1-like"/>
    <property type="match status" value="1"/>
</dbReference>
<name>A0A5N6LLK1_9ASTR</name>
<comment type="caution">
    <text evidence="6">The sequence shown here is derived from an EMBL/GenBank/DDBJ whole genome shotgun (WGS) entry which is preliminary data.</text>
</comment>
<sequence length="639" mass="72739">MGTGNDLNPNQVHSMDVNGDSSSEFQCELGSFEHQVFRQFRTLSAASDDEILSLNWVSRLLDAFIACQEDFKLVMSKHKSKLSIPPLDRFVTEFFDMIIKALDICNAVRDGMEKIRLWHRHLEIVSNAFDSKSKNIMFEGHFKRAKRGLTDLAIIMFDDNKESSSAFAHRNRSFGCTNKGKDNEQSAEYSRSLSWSVPNSWSASKQLQLIANRLIPPKGHEILATNGLANDIYTMGFILMFVLWVLVRAIPCQDRSLQVHFSVPRQFSWGTPLNSLHIRIMEEFKKHERKNNVGLLKEIGQMEKSIHLLTGLVDSVNQFPLTEKQMEEVKTCVQEVSLVCDMFKNGLEPLELQLRDVFRKILSCRTKGLEIIKKHGFIKNQVDQCTYFKVSGSNFAILVLYVDDILLTSNSIDLLHESKRILSRNFDMKDLDEASYVIGIEIHRDRAKGTLGLSQKAYIDRVLTRTKDNKLTYRRNNNLEVIGYSDSDFAKCKDDKKSASGYIFKLAGGPISWKSHKQQLTTTSKMMAEYVAVYNATCHGMLLRNLIAGLKVINSISRPLKIYCDNSATVSFSNSNSLTGAGLYLDTKFLFVRERVEENNLCIEYINTKEMLADPMTKGLPPKVFQELVMKMGFVSDLV</sequence>
<dbReference type="InterPro" id="IPR043502">
    <property type="entry name" value="DNA/RNA_pol_sf"/>
</dbReference>
<organism evidence="6 7">
    <name type="scientific">Mikania micrantha</name>
    <name type="common">bitter vine</name>
    <dbReference type="NCBI Taxonomy" id="192012"/>
    <lineage>
        <taxon>Eukaryota</taxon>
        <taxon>Viridiplantae</taxon>
        <taxon>Streptophyta</taxon>
        <taxon>Embryophyta</taxon>
        <taxon>Tracheophyta</taxon>
        <taxon>Spermatophyta</taxon>
        <taxon>Magnoliopsida</taxon>
        <taxon>eudicotyledons</taxon>
        <taxon>Gunneridae</taxon>
        <taxon>Pentapetalae</taxon>
        <taxon>asterids</taxon>
        <taxon>campanulids</taxon>
        <taxon>Asterales</taxon>
        <taxon>Asteraceae</taxon>
        <taxon>Asteroideae</taxon>
        <taxon>Heliantheae alliance</taxon>
        <taxon>Eupatorieae</taxon>
        <taxon>Mikania</taxon>
    </lineage>
</organism>
<dbReference type="EMBL" id="SZYD01000019">
    <property type="protein sequence ID" value="KAD2393037.1"/>
    <property type="molecule type" value="Genomic_DNA"/>
</dbReference>
<keyword evidence="3" id="KW-1133">Transmembrane helix</keyword>
<evidence type="ECO:0000256" key="5">
    <source>
        <dbReference type="ARBA" id="ARBA00035114"/>
    </source>
</evidence>
<proteinExistence type="inferred from homology"/>
<accession>A0A5N6LLK1</accession>
<dbReference type="CDD" id="cd09272">
    <property type="entry name" value="RNase_HI_RT_Ty1"/>
    <property type="match status" value="1"/>
</dbReference>
<dbReference type="SUPFAM" id="SSF56672">
    <property type="entry name" value="DNA/RNA polymerases"/>
    <property type="match status" value="1"/>
</dbReference>
<keyword evidence="4" id="KW-0472">Membrane</keyword>
<reference evidence="6 7" key="1">
    <citation type="submission" date="2019-05" db="EMBL/GenBank/DDBJ databases">
        <title>Mikania micrantha, genome provides insights into the molecular mechanism of rapid growth.</title>
        <authorList>
            <person name="Liu B."/>
        </authorList>
    </citation>
    <scope>NUCLEOTIDE SEQUENCE [LARGE SCALE GENOMIC DNA]</scope>
    <source>
        <strain evidence="6">NLD-2019</strain>
        <tissue evidence="6">Leaf</tissue>
    </source>
</reference>
<comment type="subcellular location">
    <subcellularLocation>
        <location evidence="1">Membrane</location>
        <topology evidence="1">Single-pass membrane protein</topology>
    </subcellularLocation>
</comment>
<protein>
    <submittedName>
        <fullName evidence="6">Uncharacterized protein</fullName>
    </submittedName>
</protein>
<dbReference type="OrthoDB" id="1878996at2759"/>
<evidence type="ECO:0000256" key="4">
    <source>
        <dbReference type="ARBA" id="ARBA00023136"/>
    </source>
</evidence>
<dbReference type="GO" id="GO:0016020">
    <property type="term" value="C:membrane"/>
    <property type="evidence" value="ECO:0007669"/>
    <property type="project" value="UniProtKB-SubCell"/>
</dbReference>
<evidence type="ECO:0000256" key="1">
    <source>
        <dbReference type="ARBA" id="ARBA00004167"/>
    </source>
</evidence>
<keyword evidence="7" id="KW-1185">Reference proteome</keyword>
<evidence type="ECO:0000313" key="6">
    <source>
        <dbReference type="EMBL" id="KAD2393037.1"/>
    </source>
</evidence>
<evidence type="ECO:0000256" key="2">
    <source>
        <dbReference type="ARBA" id="ARBA00022692"/>
    </source>
</evidence>
<dbReference type="PANTHER" id="PTHR31509">
    <property type="entry name" value="BPS1-LIKE PROTEIN"/>
    <property type="match status" value="1"/>
</dbReference>
<comment type="similarity">
    <text evidence="5">Belongs to the ROH1 family.</text>
</comment>
<evidence type="ECO:0000313" key="7">
    <source>
        <dbReference type="Proteomes" id="UP000326396"/>
    </source>
</evidence>
<evidence type="ECO:0000256" key="3">
    <source>
        <dbReference type="ARBA" id="ARBA00022989"/>
    </source>
</evidence>
<dbReference type="AlphaFoldDB" id="A0A5N6LLK1"/>
<dbReference type="Proteomes" id="UP000326396">
    <property type="component" value="Linkage Group LG9"/>
</dbReference>
<dbReference type="InterPro" id="IPR008511">
    <property type="entry name" value="ROH1-like"/>
</dbReference>